<dbReference type="SUPFAM" id="SSF48613">
    <property type="entry name" value="Heme oxygenase-like"/>
    <property type="match status" value="1"/>
</dbReference>
<gene>
    <name evidence="1" type="ORF">NWE73_07050</name>
</gene>
<evidence type="ECO:0000313" key="1">
    <source>
        <dbReference type="EMBL" id="MDG0816114.1"/>
    </source>
</evidence>
<dbReference type="Proteomes" id="UP001152321">
    <property type="component" value="Unassembled WGS sequence"/>
</dbReference>
<reference evidence="1" key="1">
    <citation type="submission" date="2022-08" db="EMBL/GenBank/DDBJ databases">
        <title>Novel Bdellovibrio Species Isolated from Svalbard: Designation Bdellovibrio svalbardensis.</title>
        <authorList>
            <person name="Mitchell R.J."/>
            <person name="Choi S.Y."/>
        </authorList>
    </citation>
    <scope>NUCLEOTIDE SEQUENCE</scope>
    <source>
        <strain evidence="1">PAP01</strain>
    </source>
</reference>
<dbReference type="InterPro" id="IPR016084">
    <property type="entry name" value="Haem_Oase-like_multi-hlx"/>
</dbReference>
<organism evidence="1 2">
    <name type="scientific">Bdellovibrio svalbardensis</name>
    <dbReference type="NCBI Taxonomy" id="2972972"/>
    <lineage>
        <taxon>Bacteria</taxon>
        <taxon>Pseudomonadati</taxon>
        <taxon>Bdellovibrionota</taxon>
        <taxon>Bdellovibrionia</taxon>
        <taxon>Bdellovibrionales</taxon>
        <taxon>Pseudobdellovibrionaceae</taxon>
        <taxon>Bdellovibrio</taxon>
    </lineage>
</organism>
<dbReference type="Pfam" id="PF14518">
    <property type="entry name" value="Haem_oxygenas_2"/>
    <property type="match status" value="1"/>
</dbReference>
<name>A0ABT6DHX0_9BACT</name>
<dbReference type="Gene3D" id="1.20.910.10">
    <property type="entry name" value="Heme oxygenase-like"/>
    <property type="match status" value="1"/>
</dbReference>
<proteinExistence type="predicted"/>
<comment type="caution">
    <text evidence="1">The sequence shown here is derived from an EMBL/GenBank/DDBJ whole genome shotgun (WGS) entry which is preliminary data.</text>
</comment>
<dbReference type="EMBL" id="JANRMI010000002">
    <property type="protein sequence ID" value="MDG0816114.1"/>
    <property type="molecule type" value="Genomic_DNA"/>
</dbReference>
<sequence length="215" mass="24410">MSKMLTAESILELCDKPTKALLEAPWHDKGFYAEWLAQTGHFVKHSTRLLTLAAAHCNEEQTAYHNRFIPHAAEEKGHDKLAIMDLKNLNLNFNDFPEAAATQSLYQPQYYWIQFKSPLAFFGYILCLEVIAKNAGHFICEKTTKEFGPKASHFIRVHAEEDEGHVEEAMKMVAGITGPDELYIMQSLAQGCDNYIKMLEYCRSKATATKYRAVG</sequence>
<protein>
    <submittedName>
        <fullName evidence="1">Iron-containing redox enzyme family protein</fullName>
    </submittedName>
</protein>
<accession>A0ABT6DHX0</accession>
<dbReference type="RefSeq" id="WP_277577592.1">
    <property type="nucleotide sequence ID" value="NZ_JANRMI010000002.1"/>
</dbReference>
<keyword evidence="2" id="KW-1185">Reference proteome</keyword>
<evidence type="ECO:0000313" key="2">
    <source>
        <dbReference type="Proteomes" id="UP001152321"/>
    </source>
</evidence>